<evidence type="ECO:0000313" key="3">
    <source>
        <dbReference type="Proteomes" id="UP001159363"/>
    </source>
</evidence>
<reference evidence="2 3" key="1">
    <citation type="submission" date="2023-02" db="EMBL/GenBank/DDBJ databases">
        <title>LHISI_Scaffold_Assembly.</title>
        <authorList>
            <person name="Stuart O.P."/>
            <person name="Cleave R."/>
            <person name="Magrath M.J.L."/>
            <person name="Mikheyev A.S."/>
        </authorList>
    </citation>
    <scope>NUCLEOTIDE SEQUENCE [LARGE SCALE GENOMIC DNA]</scope>
    <source>
        <strain evidence="2">Daus_M_001</strain>
        <tissue evidence="2">Leg muscle</tissue>
    </source>
</reference>
<comment type="caution">
    <text evidence="2">The sequence shown here is derived from an EMBL/GenBank/DDBJ whole genome shotgun (WGS) entry which is preliminary data.</text>
</comment>
<name>A0ABQ9IQN2_9NEOP</name>
<organism evidence="2 3">
    <name type="scientific">Dryococelus australis</name>
    <dbReference type="NCBI Taxonomy" id="614101"/>
    <lineage>
        <taxon>Eukaryota</taxon>
        <taxon>Metazoa</taxon>
        <taxon>Ecdysozoa</taxon>
        <taxon>Arthropoda</taxon>
        <taxon>Hexapoda</taxon>
        <taxon>Insecta</taxon>
        <taxon>Pterygota</taxon>
        <taxon>Neoptera</taxon>
        <taxon>Polyneoptera</taxon>
        <taxon>Phasmatodea</taxon>
        <taxon>Verophasmatodea</taxon>
        <taxon>Anareolatae</taxon>
        <taxon>Phasmatidae</taxon>
        <taxon>Eurycanthinae</taxon>
        <taxon>Dryococelus</taxon>
    </lineage>
</organism>
<sequence>MLLAIAAVGSCEKSYEAAHREFNVSRGTLHRRDQRNSVEKDRHHFSPSQIIKTDETGISTVPNKPPKILSPKVLLGNSYLPCWFSLESEKMQFLNKGYHQIVLLLLTPQTRCKQKSLRQFCSSISCPMLTLLEMVKANNVHILVIPPPTSHRLQALDISFMRPFSTFYSQTVKTWLRNKRKVHLERLQQLFQHSGACLFNPCIFPEEAFEVAEATNRPQEAAQDRNDEEPSSPTESRHIKSEDWKDSSYNKNSLLGRAKGQETTEKKRETCKKKRQGQSVQLTTCDVSVHANVLVMQDLIEDIILGVLWFINQQAVILLSQEKESVPVNSHEHQENVPDTAQDMTMDNRASRGKCQQAPAASLAPCDSIKKPYSDAHNSCNYPTNSH</sequence>
<evidence type="ECO:0008006" key="4">
    <source>
        <dbReference type="Google" id="ProtNLM"/>
    </source>
</evidence>
<dbReference type="EMBL" id="JARBHB010000001">
    <property type="protein sequence ID" value="KAJ8898403.1"/>
    <property type="molecule type" value="Genomic_DNA"/>
</dbReference>
<accession>A0ABQ9IQN2</accession>
<gene>
    <name evidence="2" type="ORF">PR048_003763</name>
</gene>
<feature type="compositionally biased region" description="Basic and acidic residues" evidence="1">
    <location>
        <begin position="259"/>
        <end position="268"/>
    </location>
</feature>
<keyword evidence="3" id="KW-1185">Reference proteome</keyword>
<feature type="compositionally biased region" description="Basic and acidic residues" evidence="1">
    <location>
        <begin position="235"/>
        <end position="248"/>
    </location>
</feature>
<protein>
    <recommendedName>
        <fullName evidence="4">DDE-1 domain-containing protein</fullName>
    </recommendedName>
</protein>
<dbReference type="Proteomes" id="UP001159363">
    <property type="component" value="Chromosome 1"/>
</dbReference>
<evidence type="ECO:0000256" key="1">
    <source>
        <dbReference type="SAM" id="MobiDB-lite"/>
    </source>
</evidence>
<evidence type="ECO:0000313" key="2">
    <source>
        <dbReference type="EMBL" id="KAJ8898403.1"/>
    </source>
</evidence>
<proteinExistence type="predicted"/>
<feature type="region of interest" description="Disordered" evidence="1">
    <location>
        <begin position="214"/>
        <end position="275"/>
    </location>
</feature>